<evidence type="ECO:0000313" key="2">
    <source>
        <dbReference type="Proteomes" id="UP001521209"/>
    </source>
</evidence>
<comment type="caution">
    <text evidence="1">The sequence shown here is derived from an EMBL/GenBank/DDBJ whole genome shotgun (WGS) entry which is preliminary data.</text>
</comment>
<gene>
    <name evidence="1" type="ORF">L2A60_05315</name>
</gene>
<name>A0ABS9DTT4_9PROT</name>
<reference evidence="1 2" key="1">
    <citation type="submission" date="2022-01" db="EMBL/GenBank/DDBJ databases">
        <authorList>
            <person name="Won M."/>
            <person name="Kim S.-J."/>
            <person name="Kwon S.-W."/>
        </authorList>
    </citation>
    <scope>NUCLEOTIDE SEQUENCE [LARGE SCALE GENOMIC DNA]</scope>
    <source>
        <strain evidence="1 2">KCTC 23505</strain>
    </source>
</reference>
<dbReference type="EMBL" id="JAKGBZ010000007">
    <property type="protein sequence ID" value="MCF3946102.1"/>
    <property type="molecule type" value="Genomic_DNA"/>
</dbReference>
<keyword evidence="2" id="KW-1185">Reference proteome</keyword>
<dbReference type="Proteomes" id="UP001521209">
    <property type="component" value="Unassembled WGS sequence"/>
</dbReference>
<protein>
    <submittedName>
        <fullName evidence="1">Uncharacterized protein</fullName>
    </submittedName>
</protein>
<organism evidence="1 2">
    <name type="scientific">Acidiphilium iwatense</name>
    <dbReference type="NCBI Taxonomy" id="768198"/>
    <lineage>
        <taxon>Bacteria</taxon>
        <taxon>Pseudomonadati</taxon>
        <taxon>Pseudomonadota</taxon>
        <taxon>Alphaproteobacteria</taxon>
        <taxon>Acetobacterales</taxon>
        <taxon>Acidocellaceae</taxon>
        <taxon>Acidiphilium</taxon>
    </lineage>
</organism>
<evidence type="ECO:0000313" key="1">
    <source>
        <dbReference type="EMBL" id="MCF3946102.1"/>
    </source>
</evidence>
<proteinExistence type="predicted"/>
<dbReference type="RefSeq" id="WP_235703336.1">
    <property type="nucleotide sequence ID" value="NZ_JAKGBZ010000007.1"/>
</dbReference>
<sequence length="70" mass="7359">MTAPIASATSLAQLDDLVKAASLALSDTAIETLNRASAAPRDFSRLASRLRTIRELGAADFGPFKLVGKE</sequence>
<accession>A0ABS9DTT4</accession>